<dbReference type="Pfam" id="PF00440">
    <property type="entry name" value="TetR_N"/>
    <property type="match status" value="1"/>
</dbReference>
<name>A0A285UQA8_9BACL</name>
<dbReference type="Gene3D" id="1.10.10.60">
    <property type="entry name" value="Homeodomain-like"/>
    <property type="match status" value="1"/>
</dbReference>
<evidence type="ECO:0000259" key="3">
    <source>
        <dbReference type="PROSITE" id="PS50977"/>
    </source>
</evidence>
<evidence type="ECO:0000256" key="1">
    <source>
        <dbReference type="ARBA" id="ARBA00023125"/>
    </source>
</evidence>
<dbReference type="PANTHER" id="PTHR43479:SF11">
    <property type="entry name" value="ACREF_ENVCD OPERON REPRESSOR-RELATED"/>
    <property type="match status" value="1"/>
</dbReference>
<dbReference type="GO" id="GO:0003677">
    <property type="term" value="F:DNA binding"/>
    <property type="evidence" value="ECO:0007669"/>
    <property type="project" value="UniProtKB-UniRule"/>
</dbReference>
<dbReference type="PROSITE" id="PS50977">
    <property type="entry name" value="HTH_TETR_2"/>
    <property type="match status" value="1"/>
</dbReference>
<dbReference type="InterPro" id="IPR001647">
    <property type="entry name" value="HTH_TetR"/>
</dbReference>
<feature type="domain" description="HTH tetR-type" evidence="3">
    <location>
        <begin position="1"/>
        <end position="61"/>
    </location>
</feature>
<dbReference type="PANTHER" id="PTHR43479">
    <property type="entry name" value="ACREF/ENVCD OPERON REPRESSOR-RELATED"/>
    <property type="match status" value="1"/>
</dbReference>
<dbReference type="PRINTS" id="PR00455">
    <property type="entry name" value="HTHTETR"/>
</dbReference>
<protein>
    <submittedName>
        <fullName evidence="4">TetR family transcriptional regulator</fullName>
    </submittedName>
</protein>
<dbReference type="SUPFAM" id="SSF46689">
    <property type="entry name" value="Homeodomain-like"/>
    <property type="match status" value="1"/>
</dbReference>
<dbReference type="InterPro" id="IPR009057">
    <property type="entry name" value="Homeodomain-like_sf"/>
</dbReference>
<dbReference type="RefSeq" id="WP_170949510.1">
    <property type="nucleotide sequence ID" value="NZ_OBQC01000012.1"/>
</dbReference>
<dbReference type="InterPro" id="IPR050624">
    <property type="entry name" value="HTH-type_Tx_Regulator"/>
</dbReference>
<keyword evidence="5" id="KW-1185">Reference proteome</keyword>
<dbReference type="AlphaFoldDB" id="A0A285UQA8"/>
<feature type="DNA-binding region" description="H-T-H motif" evidence="2">
    <location>
        <begin position="24"/>
        <end position="43"/>
    </location>
</feature>
<proteinExistence type="predicted"/>
<dbReference type="Proteomes" id="UP000219252">
    <property type="component" value="Unassembled WGS sequence"/>
</dbReference>
<evidence type="ECO:0000256" key="2">
    <source>
        <dbReference type="PROSITE-ProRule" id="PRU00335"/>
    </source>
</evidence>
<accession>A0A285UQA8</accession>
<evidence type="ECO:0000313" key="4">
    <source>
        <dbReference type="EMBL" id="SOC42441.1"/>
    </source>
</evidence>
<keyword evidence="1 2" id="KW-0238">DNA-binding</keyword>
<evidence type="ECO:0000313" key="5">
    <source>
        <dbReference type="Proteomes" id="UP000219252"/>
    </source>
</evidence>
<sequence length="282" mass="32917">MLKKQLIMESAIELFAKKGIDATSVQQITEHCGISKGAFYLSFKSKDELIFSIIDYFTKNVTANIERSVSEQQNPHDKLAAYFMEIFNILQKYGDFATVFIKEQHFINETLIDKMAYYDELNNKLLLDILRELYPSNVDSLQYDLIIIIKGLIASYGDFIIKNSYPFDIEKLTDSLVEKIKIIAKYGEKSFFTKDMFKSYSSHQPMITKDLIVEELQQLLTHIQDEVLRESLQILEKQIQSESPSKAIILGMLSNLKNEQECDWFCYMMRKYYELNISNTPF</sequence>
<gene>
    <name evidence="4" type="ORF">SAMN05877842_112105</name>
</gene>
<dbReference type="Gene3D" id="1.10.357.10">
    <property type="entry name" value="Tetracycline Repressor, domain 2"/>
    <property type="match status" value="1"/>
</dbReference>
<organism evidence="4 5">
    <name type="scientific">Ureibacillus acetophenoni</name>
    <dbReference type="NCBI Taxonomy" id="614649"/>
    <lineage>
        <taxon>Bacteria</taxon>
        <taxon>Bacillati</taxon>
        <taxon>Bacillota</taxon>
        <taxon>Bacilli</taxon>
        <taxon>Bacillales</taxon>
        <taxon>Caryophanaceae</taxon>
        <taxon>Ureibacillus</taxon>
    </lineage>
</organism>
<reference evidence="5" key="1">
    <citation type="submission" date="2017-08" db="EMBL/GenBank/DDBJ databases">
        <authorList>
            <person name="Varghese N."/>
            <person name="Submissions S."/>
        </authorList>
    </citation>
    <scope>NUCLEOTIDE SEQUENCE [LARGE SCALE GENOMIC DNA]</scope>
    <source>
        <strain evidence="5">JC23</strain>
    </source>
</reference>
<dbReference type="EMBL" id="OBQC01000012">
    <property type="protein sequence ID" value="SOC42441.1"/>
    <property type="molecule type" value="Genomic_DNA"/>
</dbReference>